<dbReference type="PANTHER" id="PTHR43651:SF3">
    <property type="entry name" value="1,4-ALPHA-GLUCAN-BRANCHING ENZYME"/>
    <property type="match status" value="1"/>
</dbReference>
<dbReference type="GO" id="GO:0005737">
    <property type="term" value="C:cytoplasm"/>
    <property type="evidence" value="ECO:0007669"/>
    <property type="project" value="TreeGrafter"/>
</dbReference>
<dbReference type="InterPro" id="IPR006048">
    <property type="entry name" value="A-amylase/branching_C"/>
</dbReference>
<feature type="domain" description="Alpha-amylase/branching enzyme C-terminal all beta" evidence="1">
    <location>
        <begin position="67"/>
        <end position="148"/>
    </location>
</feature>
<reference evidence="2 3" key="1">
    <citation type="submission" date="2024-04" db="EMBL/GenBank/DDBJ databases">
        <authorList>
            <person name="Waldvogel A.-M."/>
            <person name="Schoenle A."/>
        </authorList>
    </citation>
    <scope>NUCLEOTIDE SEQUENCE [LARGE SCALE GENOMIC DNA]</scope>
</reference>
<sequence>MPGNEFGHPEWLDFPREGNNESYHYARRQFNLLDCDHLRYGQLYRFDRDMNWTEDQYGWLAGSQAFVSAKHEEDKVIVFDRAHVVFVFNFHPSKSFQDYRVAVEVPGKYQIKLDSDMEMYGGHGRLDRSTEFFTQPEPFNGRNHSMKVLTCTL</sequence>
<dbReference type="Proteomes" id="UP001497482">
    <property type="component" value="Chromosome 10"/>
</dbReference>
<evidence type="ECO:0000313" key="2">
    <source>
        <dbReference type="EMBL" id="CAL1570181.1"/>
    </source>
</evidence>
<evidence type="ECO:0000259" key="1">
    <source>
        <dbReference type="Pfam" id="PF02806"/>
    </source>
</evidence>
<dbReference type="SUPFAM" id="SSF51011">
    <property type="entry name" value="Glycosyl hydrolase domain"/>
    <property type="match status" value="1"/>
</dbReference>
<dbReference type="Gene3D" id="3.20.20.80">
    <property type="entry name" value="Glycosidases"/>
    <property type="match status" value="1"/>
</dbReference>
<dbReference type="FunFam" id="2.60.40.1180:FF:000003">
    <property type="entry name" value="1,4-alpha-glucan-branching enzyme, chloroplastic/amyloplastic"/>
    <property type="match status" value="1"/>
</dbReference>
<dbReference type="GO" id="GO:0003844">
    <property type="term" value="F:1,4-alpha-glucan branching enzyme activity"/>
    <property type="evidence" value="ECO:0007669"/>
    <property type="project" value="TreeGrafter"/>
</dbReference>
<dbReference type="Pfam" id="PF02806">
    <property type="entry name" value="Alpha-amylase_C"/>
    <property type="match status" value="1"/>
</dbReference>
<name>A0AAV2IY08_KNICA</name>
<gene>
    <name evidence="2" type="ORF">KC01_LOCUS2516</name>
</gene>
<dbReference type="Gene3D" id="2.60.40.1180">
    <property type="entry name" value="Golgi alpha-mannosidase II"/>
    <property type="match status" value="1"/>
</dbReference>
<protein>
    <recommendedName>
        <fullName evidence="1">Alpha-amylase/branching enzyme C-terminal all beta domain-containing protein</fullName>
    </recommendedName>
</protein>
<evidence type="ECO:0000313" key="3">
    <source>
        <dbReference type="Proteomes" id="UP001497482"/>
    </source>
</evidence>
<proteinExistence type="predicted"/>
<dbReference type="AlphaFoldDB" id="A0AAV2IY08"/>
<keyword evidence="3" id="KW-1185">Reference proteome</keyword>
<dbReference type="InterPro" id="IPR013780">
    <property type="entry name" value="Glyco_hydro_b"/>
</dbReference>
<organism evidence="2 3">
    <name type="scientific">Knipowitschia caucasica</name>
    <name type="common">Caucasian dwarf goby</name>
    <name type="synonym">Pomatoschistus caucasicus</name>
    <dbReference type="NCBI Taxonomy" id="637954"/>
    <lineage>
        <taxon>Eukaryota</taxon>
        <taxon>Metazoa</taxon>
        <taxon>Chordata</taxon>
        <taxon>Craniata</taxon>
        <taxon>Vertebrata</taxon>
        <taxon>Euteleostomi</taxon>
        <taxon>Actinopterygii</taxon>
        <taxon>Neopterygii</taxon>
        <taxon>Teleostei</taxon>
        <taxon>Neoteleostei</taxon>
        <taxon>Acanthomorphata</taxon>
        <taxon>Gobiaria</taxon>
        <taxon>Gobiiformes</taxon>
        <taxon>Gobioidei</taxon>
        <taxon>Gobiidae</taxon>
        <taxon>Gobiinae</taxon>
        <taxon>Knipowitschia</taxon>
    </lineage>
</organism>
<dbReference type="EMBL" id="OZ035832">
    <property type="protein sequence ID" value="CAL1570181.1"/>
    <property type="molecule type" value="Genomic_DNA"/>
</dbReference>
<dbReference type="GO" id="GO:0043169">
    <property type="term" value="F:cation binding"/>
    <property type="evidence" value="ECO:0007669"/>
    <property type="project" value="InterPro"/>
</dbReference>
<dbReference type="PANTHER" id="PTHR43651">
    <property type="entry name" value="1,4-ALPHA-GLUCAN-BRANCHING ENZYME"/>
    <property type="match status" value="1"/>
</dbReference>
<dbReference type="GO" id="GO:0005978">
    <property type="term" value="P:glycogen biosynthetic process"/>
    <property type="evidence" value="ECO:0007669"/>
    <property type="project" value="TreeGrafter"/>
</dbReference>
<accession>A0AAV2IY08</accession>